<evidence type="ECO:0000313" key="1">
    <source>
        <dbReference type="EMBL" id="CAK7356419.1"/>
    </source>
</evidence>
<dbReference type="AlphaFoldDB" id="A0AAV1SUN2"/>
<gene>
    <name evidence="1" type="ORF">DCAF_LOCUS26691</name>
</gene>
<proteinExistence type="predicted"/>
<keyword evidence="2" id="KW-1185">Reference proteome</keyword>
<dbReference type="Proteomes" id="UP001314170">
    <property type="component" value="Unassembled WGS sequence"/>
</dbReference>
<reference evidence="1 2" key="1">
    <citation type="submission" date="2024-01" db="EMBL/GenBank/DDBJ databases">
        <authorList>
            <person name="Waweru B."/>
        </authorList>
    </citation>
    <scope>NUCLEOTIDE SEQUENCE [LARGE SCALE GENOMIC DNA]</scope>
</reference>
<protein>
    <submittedName>
        <fullName evidence="1">Uncharacterized protein</fullName>
    </submittedName>
</protein>
<organism evidence="1 2">
    <name type="scientific">Dovyalis caffra</name>
    <dbReference type="NCBI Taxonomy" id="77055"/>
    <lineage>
        <taxon>Eukaryota</taxon>
        <taxon>Viridiplantae</taxon>
        <taxon>Streptophyta</taxon>
        <taxon>Embryophyta</taxon>
        <taxon>Tracheophyta</taxon>
        <taxon>Spermatophyta</taxon>
        <taxon>Magnoliopsida</taxon>
        <taxon>eudicotyledons</taxon>
        <taxon>Gunneridae</taxon>
        <taxon>Pentapetalae</taxon>
        <taxon>rosids</taxon>
        <taxon>fabids</taxon>
        <taxon>Malpighiales</taxon>
        <taxon>Salicaceae</taxon>
        <taxon>Flacourtieae</taxon>
        <taxon>Dovyalis</taxon>
    </lineage>
</organism>
<accession>A0AAV1SUN2</accession>
<evidence type="ECO:0000313" key="2">
    <source>
        <dbReference type="Proteomes" id="UP001314170"/>
    </source>
</evidence>
<sequence length="101" mass="11251">MTVGGARSIMVVLGHWSDGLLKSIRVGVATRKQCAKRRDDRLEAEAKGDAREYDVRTLLGSKRYLEEMRELDRASEDVKMPLIRGRESLDVLTGVVGGHLV</sequence>
<name>A0AAV1SUN2_9ROSI</name>
<comment type="caution">
    <text evidence="1">The sequence shown here is derived from an EMBL/GenBank/DDBJ whole genome shotgun (WGS) entry which is preliminary data.</text>
</comment>
<dbReference type="EMBL" id="CAWUPB010001197">
    <property type="protein sequence ID" value="CAK7356419.1"/>
    <property type="molecule type" value="Genomic_DNA"/>
</dbReference>